<dbReference type="PANTHER" id="PTHR10655">
    <property type="entry name" value="LYSOPHOSPHOLIPASE-RELATED"/>
    <property type="match status" value="1"/>
</dbReference>
<dbReference type="GO" id="GO:0016787">
    <property type="term" value="F:hydrolase activity"/>
    <property type="evidence" value="ECO:0007669"/>
    <property type="project" value="UniProtKB-KW"/>
</dbReference>
<comment type="caution">
    <text evidence="4">The sequence shown here is derived from an EMBL/GenBank/DDBJ whole genome shotgun (WGS) entry which is preliminary data.</text>
</comment>
<keyword evidence="2 4" id="KW-0378">Hydrolase</keyword>
<dbReference type="InterPro" id="IPR003140">
    <property type="entry name" value="PLipase/COase/thioEstase"/>
</dbReference>
<reference evidence="5" key="1">
    <citation type="journal article" date="2019" name="Int. J. Syst. Evol. Microbiol.">
        <title>The Global Catalogue of Microorganisms (GCM) 10K type strain sequencing project: providing services to taxonomists for standard genome sequencing and annotation.</title>
        <authorList>
            <consortium name="The Broad Institute Genomics Platform"/>
            <consortium name="The Broad Institute Genome Sequencing Center for Infectious Disease"/>
            <person name="Wu L."/>
            <person name="Ma J."/>
        </authorList>
    </citation>
    <scope>NUCLEOTIDE SEQUENCE [LARGE SCALE GENOMIC DNA]</scope>
    <source>
        <strain evidence="5">JCM 14917</strain>
    </source>
</reference>
<dbReference type="RefSeq" id="WP_277359287.1">
    <property type="nucleotide sequence ID" value="NZ_BAAAON010000001.1"/>
</dbReference>
<feature type="domain" description="Phospholipase/carboxylesterase/thioesterase" evidence="3">
    <location>
        <begin position="18"/>
        <end position="204"/>
    </location>
</feature>
<evidence type="ECO:0000256" key="2">
    <source>
        <dbReference type="ARBA" id="ARBA00022801"/>
    </source>
</evidence>
<organism evidence="4 5">
    <name type="scientific">Arthrobacter parietis</name>
    <dbReference type="NCBI Taxonomy" id="271434"/>
    <lineage>
        <taxon>Bacteria</taxon>
        <taxon>Bacillati</taxon>
        <taxon>Actinomycetota</taxon>
        <taxon>Actinomycetes</taxon>
        <taxon>Micrococcales</taxon>
        <taxon>Micrococcaceae</taxon>
        <taxon>Arthrobacter</taxon>
    </lineage>
</organism>
<evidence type="ECO:0000259" key="3">
    <source>
        <dbReference type="Pfam" id="PF02230"/>
    </source>
</evidence>
<dbReference type="InterPro" id="IPR029058">
    <property type="entry name" value="AB_hydrolase_fold"/>
</dbReference>
<comment type="similarity">
    <text evidence="1">Belongs to the AB hydrolase superfamily. AB hydrolase 2 family.</text>
</comment>
<name>A0ABP5MKR5_9MICC</name>
<gene>
    <name evidence="4" type="ORF">GCM10009784_08600</name>
</gene>
<sequence length="208" mass="22590">MTTPQLTDWPHLYREGDSGRPLLLMLHGTGSHEEDIAALAAQLDPAAAVLAPRGRVQENGMLRWFARRAEGVFDVDDVILRAGELAGFIAEAREHYDVGNREIIAVGFSNGANIALATAMLHPEALNRVVAFSGMYPFGERSTEVSLSGSRFIVLNGRSDPMAPLSSVTTLMSELERQGADVEQVLREGGHGIDRADLEAAVDWLGRR</sequence>
<evidence type="ECO:0000313" key="5">
    <source>
        <dbReference type="Proteomes" id="UP001500974"/>
    </source>
</evidence>
<proteinExistence type="inferred from homology"/>
<dbReference type="Pfam" id="PF02230">
    <property type="entry name" value="Abhydrolase_2"/>
    <property type="match status" value="1"/>
</dbReference>
<evidence type="ECO:0000313" key="4">
    <source>
        <dbReference type="EMBL" id="GAA2173615.1"/>
    </source>
</evidence>
<dbReference type="SUPFAM" id="SSF53474">
    <property type="entry name" value="alpha/beta-Hydrolases"/>
    <property type="match status" value="1"/>
</dbReference>
<dbReference type="Proteomes" id="UP001500974">
    <property type="component" value="Unassembled WGS sequence"/>
</dbReference>
<dbReference type="EMBL" id="BAAAON010000001">
    <property type="protein sequence ID" value="GAA2173615.1"/>
    <property type="molecule type" value="Genomic_DNA"/>
</dbReference>
<accession>A0ABP5MKR5</accession>
<dbReference type="InterPro" id="IPR050565">
    <property type="entry name" value="LYPA1-2/EST-like"/>
</dbReference>
<evidence type="ECO:0000256" key="1">
    <source>
        <dbReference type="ARBA" id="ARBA00006499"/>
    </source>
</evidence>
<keyword evidence="5" id="KW-1185">Reference proteome</keyword>
<protein>
    <submittedName>
        <fullName evidence="4">Alpha/beta hydrolase</fullName>
    </submittedName>
</protein>
<dbReference type="PANTHER" id="PTHR10655:SF17">
    <property type="entry name" value="LYSOPHOSPHOLIPASE-LIKE PROTEIN 1"/>
    <property type="match status" value="1"/>
</dbReference>
<dbReference type="Gene3D" id="3.40.50.1820">
    <property type="entry name" value="alpha/beta hydrolase"/>
    <property type="match status" value="1"/>
</dbReference>